<proteinExistence type="predicted"/>
<sequence length="223" mass="24499">MMKRPAPLIAGLRVLAAALFCAALPAQAQNAQSMEERLRTQLRSTTQQLQQLQSQQAQLNAAIGAAEAQRDAAYKERDSLRQELVQARQQAGQLQSRQDAAYASARAQVAASHEQLDKYRQAYEELLGMARAAETQRKALLASQEETQGQLLACTQKNAQLYAAGKEILAAYESFSTGAVFSLRQPFSREARVMFENQAQEYGDQLYDGRFDPGQAAARAAGD</sequence>
<dbReference type="EMBL" id="LBNE01000007">
    <property type="protein sequence ID" value="KKO71395.1"/>
    <property type="molecule type" value="Genomic_DNA"/>
</dbReference>
<dbReference type="Proteomes" id="UP000292039">
    <property type="component" value="Unassembled WGS sequence"/>
</dbReference>
<evidence type="ECO:0000313" key="6">
    <source>
        <dbReference type="Proteomes" id="UP000292039"/>
    </source>
</evidence>
<reference evidence="4 6" key="2">
    <citation type="submission" date="2019-02" db="EMBL/GenBank/DDBJ databases">
        <title>Genomic Encyclopedia of Type Strains, Phase IV (KMG-IV): sequencing the most valuable type-strain genomes for metagenomic binning, comparative biology and taxonomic classification.</title>
        <authorList>
            <person name="Goeker M."/>
        </authorList>
    </citation>
    <scope>NUCLEOTIDE SEQUENCE [LARGE SCALE GENOMIC DNA]</scope>
    <source>
        <strain evidence="4 6">DSM 16618</strain>
    </source>
</reference>
<feature type="signal peptide" evidence="2">
    <location>
        <begin position="1"/>
        <end position="28"/>
    </location>
</feature>
<evidence type="ECO:0000313" key="5">
    <source>
        <dbReference type="Proteomes" id="UP000078084"/>
    </source>
</evidence>
<dbReference type="STRING" id="206506.AAV32_11065"/>
<reference evidence="3 5" key="1">
    <citation type="submission" date="2015-04" db="EMBL/GenBank/DDBJ databases">
        <title>Genome sequence of Kerstersia gyiorum CG1.</title>
        <authorList>
            <person name="Greninger A.L."/>
            <person name="Kozyreva V."/>
            <person name="Chaturvedi V."/>
        </authorList>
    </citation>
    <scope>NUCLEOTIDE SEQUENCE [LARGE SCALE GENOMIC DNA]</scope>
    <source>
        <strain evidence="3 5">CG1</strain>
    </source>
</reference>
<dbReference type="AlphaFoldDB" id="A0A171KR78"/>
<dbReference type="Gene3D" id="1.10.287.1490">
    <property type="match status" value="1"/>
</dbReference>
<evidence type="ECO:0000313" key="3">
    <source>
        <dbReference type="EMBL" id="KKO71395.1"/>
    </source>
</evidence>
<accession>A0A171KR78</accession>
<comment type="caution">
    <text evidence="3">The sequence shown here is derived from an EMBL/GenBank/DDBJ whole genome shotgun (WGS) entry which is preliminary data.</text>
</comment>
<name>A0A171KR78_9BURK</name>
<feature type="chain" id="PRO_5036301465" description="DNA repair protein" evidence="2">
    <location>
        <begin position="29"/>
        <end position="223"/>
    </location>
</feature>
<keyword evidence="5" id="KW-1185">Reference proteome</keyword>
<organism evidence="3 5">
    <name type="scientific">Kerstersia gyiorum</name>
    <dbReference type="NCBI Taxonomy" id="206506"/>
    <lineage>
        <taxon>Bacteria</taxon>
        <taxon>Pseudomonadati</taxon>
        <taxon>Pseudomonadota</taxon>
        <taxon>Betaproteobacteria</taxon>
        <taxon>Burkholderiales</taxon>
        <taxon>Alcaligenaceae</taxon>
        <taxon>Kerstersia</taxon>
    </lineage>
</organism>
<gene>
    <name evidence="3" type="ORF">AAV32_11065</name>
    <name evidence="4" type="ORF">EV679_2289</name>
</gene>
<keyword evidence="1" id="KW-0175">Coiled coil</keyword>
<keyword evidence="2" id="KW-0732">Signal</keyword>
<evidence type="ECO:0000256" key="2">
    <source>
        <dbReference type="SAM" id="SignalP"/>
    </source>
</evidence>
<evidence type="ECO:0008006" key="7">
    <source>
        <dbReference type="Google" id="ProtNLM"/>
    </source>
</evidence>
<dbReference type="PATRIC" id="fig|206506.3.peg.2359"/>
<dbReference type="RefSeq" id="WP_068371754.1">
    <property type="nucleotide sequence ID" value="NZ_CBCSEB010000011.1"/>
</dbReference>
<dbReference type="EMBL" id="SGWZ01000003">
    <property type="protein sequence ID" value="RZS69683.1"/>
    <property type="molecule type" value="Genomic_DNA"/>
</dbReference>
<protein>
    <recommendedName>
        <fullName evidence="7">DNA repair protein</fullName>
    </recommendedName>
</protein>
<feature type="coiled-coil region" evidence="1">
    <location>
        <begin position="28"/>
        <end position="136"/>
    </location>
</feature>
<evidence type="ECO:0000256" key="1">
    <source>
        <dbReference type="SAM" id="Coils"/>
    </source>
</evidence>
<dbReference type="Proteomes" id="UP000078084">
    <property type="component" value="Unassembled WGS sequence"/>
</dbReference>
<evidence type="ECO:0000313" key="4">
    <source>
        <dbReference type="EMBL" id="RZS69683.1"/>
    </source>
</evidence>